<dbReference type="EMBL" id="WBMT01000010">
    <property type="protein sequence ID" value="KAB2346911.1"/>
    <property type="molecule type" value="Genomic_DNA"/>
</dbReference>
<dbReference type="InterPro" id="IPR013750">
    <property type="entry name" value="GHMP_kinase_C_dom"/>
</dbReference>
<keyword evidence="7" id="KW-0460">Magnesium</keyword>
<comment type="caution">
    <text evidence="12">The sequence shown here is derived from an EMBL/GenBank/DDBJ whole genome shotgun (WGS) entry which is preliminary data.</text>
</comment>
<dbReference type="InterPro" id="IPR006204">
    <property type="entry name" value="GHMP_kinase_N_dom"/>
</dbReference>
<evidence type="ECO:0000256" key="5">
    <source>
        <dbReference type="ARBA" id="ARBA00022777"/>
    </source>
</evidence>
<keyword evidence="5 12" id="KW-0418">Kinase</keyword>
<keyword evidence="4" id="KW-0547">Nucleotide-binding</keyword>
<dbReference type="AlphaFoldDB" id="A0A6H9YYG0"/>
<feature type="domain" description="GHMP kinase C-terminal" evidence="11">
    <location>
        <begin position="209"/>
        <end position="288"/>
    </location>
</feature>
<keyword evidence="3 12" id="KW-0808">Transferase</keyword>
<dbReference type="RefSeq" id="WP_151562815.1">
    <property type="nucleotide sequence ID" value="NZ_WBMT01000010.1"/>
</dbReference>
<comment type="pathway">
    <text evidence="9">Isoprenoid biosynthesis; isopentenyl diphosphate biosynthesis via mevalonate pathway; isopentenyl diphosphate from (R)-mevalonate: step 1/3.</text>
</comment>
<dbReference type="Pfam" id="PF00288">
    <property type="entry name" value="GHMP_kinases_N"/>
    <property type="match status" value="1"/>
</dbReference>
<dbReference type="UniPathway" id="UPA00057">
    <property type="reaction ID" value="UER00098"/>
</dbReference>
<dbReference type="OrthoDB" id="9764892at2"/>
<evidence type="ECO:0000256" key="2">
    <source>
        <dbReference type="ARBA" id="ARBA00022516"/>
    </source>
</evidence>
<dbReference type="InterPro" id="IPR036554">
    <property type="entry name" value="GHMP_kinase_C_sf"/>
</dbReference>
<evidence type="ECO:0000313" key="13">
    <source>
        <dbReference type="Proteomes" id="UP000468735"/>
    </source>
</evidence>
<dbReference type="GO" id="GO:0005829">
    <property type="term" value="C:cytosol"/>
    <property type="evidence" value="ECO:0007669"/>
    <property type="project" value="TreeGrafter"/>
</dbReference>
<keyword evidence="2" id="KW-0444">Lipid biosynthesis</keyword>
<keyword evidence="13" id="KW-1185">Reference proteome</keyword>
<dbReference type="InterPro" id="IPR006205">
    <property type="entry name" value="Mev_gal_kin"/>
</dbReference>
<gene>
    <name evidence="12" type="primary">mvk</name>
    <name evidence="12" type="ORF">F8566_22205</name>
</gene>
<evidence type="ECO:0000259" key="11">
    <source>
        <dbReference type="Pfam" id="PF08544"/>
    </source>
</evidence>
<keyword evidence="6" id="KW-0067">ATP-binding</keyword>
<dbReference type="Gene3D" id="3.30.230.10">
    <property type="match status" value="1"/>
</dbReference>
<dbReference type="SUPFAM" id="SSF54211">
    <property type="entry name" value="Ribosomal protein S5 domain 2-like"/>
    <property type="match status" value="1"/>
</dbReference>
<accession>A0A6H9YYG0</accession>
<evidence type="ECO:0000256" key="1">
    <source>
        <dbReference type="ARBA" id="ARBA00022490"/>
    </source>
</evidence>
<dbReference type="Proteomes" id="UP000468735">
    <property type="component" value="Unassembled WGS sequence"/>
</dbReference>
<dbReference type="InterPro" id="IPR014721">
    <property type="entry name" value="Ribsml_uS5_D2-typ_fold_subgr"/>
</dbReference>
<dbReference type="Pfam" id="PF08544">
    <property type="entry name" value="GHMP_kinases_C"/>
    <property type="match status" value="1"/>
</dbReference>
<dbReference type="InterPro" id="IPR020568">
    <property type="entry name" value="Ribosomal_Su5_D2-typ_SF"/>
</dbReference>
<evidence type="ECO:0000256" key="6">
    <source>
        <dbReference type="ARBA" id="ARBA00022840"/>
    </source>
</evidence>
<proteinExistence type="predicted"/>
<dbReference type="GO" id="GO:0005524">
    <property type="term" value="F:ATP binding"/>
    <property type="evidence" value="ECO:0007669"/>
    <property type="project" value="UniProtKB-KW"/>
</dbReference>
<evidence type="ECO:0000313" key="12">
    <source>
        <dbReference type="EMBL" id="KAB2346911.1"/>
    </source>
</evidence>
<dbReference type="NCBIfam" id="TIGR00549">
    <property type="entry name" value="mevalon_kin"/>
    <property type="match status" value="1"/>
</dbReference>
<evidence type="ECO:0000256" key="9">
    <source>
        <dbReference type="ARBA" id="ARBA00029438"/>
    </source>
</evidence>
<organism evidence="12 13">
    <name type="scientific">Actinomadura rudentiformis</name>
    <dbReference type="NCBI Taxonomy" id="359158"/>
    <lineage>
        <taxon>Bacteria</taxon>
        <taxon>Bacillati</taxon>
        <taxon>Actinomycetota</taxon>
        <taxon>Actinomycetes</taxon>
        <taxon>Streptosporangiales</taxon>
        <taxon>Thermomonosporaceae</taxon>
        <taxon>Actinomadura</taxon>
    </lineage>
</organism>
<evidence type="ECO:0000256" key="4">
    <source>
        <dbReference type="ARBA" id="ARBA00022741"/>
    </source>
</evidence>
<evidence type="ECO:0000256" key="8">
    <source>
        <dbReference type="ARBA" id="ARBA00023098"/>
    </source>
</evidence>
<sequence>MFVQEERVGAGVAHGKAVLLGEHTVVYGTPAIAVPIPALAVSASARLRHYASDKRKPDLEVALDDALRYWKRDGDDLEFTFDSSIPSGRGLGFSAACAAAAVRAAADLYGETMDADTLHDLIQKSERVAHGRASGVDARTVVARGPIWFEDGDARPLAVGADAVVVVADTGIPGATRKAVDHVRARLAADPRWAEDTVAQAASLVRGAVEDLAAGRVAALGQRMLDFHDVLACLGVNTPATDRLVTAAVEAGALGAKVTGGGLGGCVIALADPHGDAAHLCEALQQAGAVRTWPVQMGSASC</sequence>
<dbReference type="PANTHER" id="PTHR43290:SF2">
    <property type="entry name" value="MEVALONATE KINASE"/>
    <property type="match status" value="1"/>
</dbReference>
<name>A0A6H9YYG0_9ACTN</name>
<dbReference type="Gene3D" id="3.30.70.890">
    <property type="entry name" value="GHMP kinase, C-terminal domain"/>
    <property type="match status" value="1"/>
</dbReference>
<evidence type="ECO:0000259" key="10">
    <source>
        <dbReference type="Pfam" id="PF00288"/>
    </source>
</evidence>
<protein>
    <submittedName>
        <fullName evidence="12">Mevalonate kinase</fullName>
        <ecNumber evidence="12">2.7.1.36</ecNumber>
    </submittedName>
</protein>
<dbReference type="GO" id="GO:0019287">
    <property type="term" value="P:isopentenyl diphosphate biosynthetic process, mevalonate pathway"/>
    <property type="evidence" value="ECO:0007669"/>
    <property type="project" value="UniProtKB-UniPathway"/>
</dbReference>
<dbReference type="EC" id="2.7.1.36" evidence="12"/>
<evidence type="ECO:0000256" key="3">
    <source>
        <dbReference type="ARBA" id="ARBA00022679"/>
    </source>
</evidence>
<keyword evidence="8" id="KW-0443">Lipid metabolism</keyword>
<dbReference type="PRINTS" id="PR00959">
    <property type="entry name" value="MEVGALKINASE"/>
</dbReference>
<evidence type="ECO:0000256" key="7">
    <source>
        <dbReference type="ARBA" id="ARBA00022842"/>
    </source>
</evidence>
<dbReference type="SUPFAM" id="SSF55060">
    <property type="entry name" value="GHMP Kinase, C-terminal domain"/>
    <property type="match status" value="1"/>
</dbReference>
<keyword evidence="1" id="KW-0963">Cytoplasm</keyword>
<feature type="domain" description="GHMP kinase N-terminal" evidence="10">
    <location>
        <begin position="71"/>
        <end position="138"/>
    </location>
</feature>
<reference evidence="12 13" key="1">
    <citation type="submission" date="2019-09" db="EMBL/GenBank/DDBJ databases">
        <title>Actinomadura physcomitrii sp. nov., a novel actinomycete isolated from moss [Physcomitrium sphaericum (Ludw) Fuernr].</title>
        <authorList>
            <person name="Zhuang X."/>
            <person name="Liu C."/>
        </authorList>
    </citation>
    <scope>NUCLEOTIDE SEQUENCE [LARGE SCALE GENOMIC DNA]</scope>
    <source>
        <strain evidence="12 13">HMC1</strain>
    </source>
</reference>
<dbReference type="PANTHER" id="PTHR43290">
    <property type="entry name" value="MEVALONATE KINASE"/>
    <property type="match status" value="1"/>
</dbReference>
<dbReference type="GO" id="GO:0004496">
    <property type="term" value="F:mevalonate kinase activity"/>
    <property type="evidence" value="ECO:0007669"/>
    <property type="project" value="UniProtKB-EC"/>
</dbReference>